<evidence type="ECO:0000256" key="3">
    <source>
        <dbReference type="ARBA" id="ARBA00022679"/>
    </source>
</evidence>
<dbReference type="CDD" id="cd06442">
    <property type="entry name" value="DPM1_like"/>
    <property type="match status" value="1"/>
</dbReference>
<accession>A0ABQ5XLR7</accession>
<keyword evidence="2" id="KW-0328">Glycosyltransferase</keyword>
<sequence>MTPMIKTLVFFATYNEAGNIKPLISSLENTAPESDILVVDDNSSDGTADIILGMNRPNVTLLQRKGKLGLGTAHLLALSYAKEHGYDVIITMDGDLSHDPAYIPSLLDRLEAGADLVIGSRYMPGGGCDYTGYRLYVSQLANVAARSLLGLKLHEFTTSYRAFRVSELKRLNFAALLVGGYSFFLTTMVEASVRGLKIQEAPIQFRERGYGTSKLPPMEIFRGMANLLRLAAKKATGQLARSPVAKVSGCPNCGNTFSFISNEDVGTCVQCGFRSK</sequence>
<dbReference type="PANTHER" id="PTHR43398:SF1">
    <property type="entry name" value="DOLICHOL-PHOSPHATE MANNOSYLTRANSFERASE SUBUNIT 1"/>
    <property type="match status" value="1"/>
</dbReference>
<dbReference type="SUPFAM" id="SSF53448">
    <property type="entry name" value="Nucleotide-diphospho-sugar transferases"/>
    <property type="match status" value="1"/>
</dbReference>
<proteinExistence type="inferred from homology"/>
<keyword evidence="6" id="KW-1185">Reference proteome</keyword>
<dbReference type="InterPro" id="IPR001173">
    <property type="entry name" value="Glyco_trans_2-like"/>
</dbReference>
<dbReference type="Gene3D" id="3.90.550.10">
    <property type="entry name" value="Spore Coat Polysaccharide Biosynthesis Protein SpsA, Chain A"/>
    <property type="match status" value="1"/>
</dbReference>
<comment type="similarity">
    <text evidence="1">Belongs to the glycosyltransferase 2 family.</text>
</comment>
<dbReference type="EMBL" id="BSOB01000010">
    <property type="protein sequence ID" value="GLQ92636.1"/>
    <property type="molecule type" value="Genomic_DNA"/>
</dbReference>
<name>A0ABQ5XLR7_9GAMM</name>
<keyword evidence="3 5" id="KW-0808">Transferase</keyword>
<evidence type="ECO:0000313" key="5">
    <source>
        <dbReference type="EMBL" id="GLQ92636.1"/>
    </source>
</evidence>
<dbReference type="Pfam" id="PF00535">
    <property type="entry name" value="Glycos_transf_2"/>
    <property type="match status" value="1"/>
</dbReference>
<evidence type="ECO:0000259" key="4">
    <source>
        <dbReference type="Pfam" id="PF00535"/>
    </source>
</evidence>
<evidence type="ECO:0000256" key="2">
    <source>
        <dbReference type="ARBA" id="ARBA00022676"/>
    </source>
</evidence>
<evidence type="ECO:0000256" key="1">
    <source>
        <dbReference type="ARBA" id="ARBA00006739"/>
    </source>
</evidence>
<reference evidence="6" key="1">
    <citation type="journal article" date="2019" name="Int. J. Syst. Evol. Microbiol.">
        <title>The Global Catalogue of Microorganisms (GCM) 10K type strain sequencing project: providing services to taxonomists for standard genome sequencing and annotation.</title>
        <authorList>
            <consortium name="The Broad Institute Genomics Platform"/>
            <consortium name="The Broad Institute Genome Sequencing Center for Infectious Disease"/>
            <person name="Wu L."/>
            <person name="Ma J."/>
        </authorList>
    </citation>
    <scope>NUCLEOTIDE SEQUENCE [LARGE SCALE GENOMIC DNA]</scope>
    <source>
        <strain evidence="6">NBRC 111980</strain>
    </source>
</reference>
<feature type="domain" description="Glycosyltransferase 2-like" evidence="4">
    <location>
        <begin position="9"/>
        <end position="168"/>
    </location>
</feature>
<dbReference type="PANTHER" id="PTHR43398">
    <property type="entry name" value="DOLICHOL-PHOSPHATE MANNOSYLTRANSFERASE SUBUNIT 1"/>
    <property type="match status" value="1"/>
</dbReference>
<evidence type="ECO:0000313" key="6">
    <source>
        <dbReference type="Proteomes" id="UP001156670"/>
    </source>
</evidence>
<comment type="caution">
    <text evidence="5">The sequence shown here is derived from an EMBL/GenBank/DDBJ whole genome shotgun (WGS) entry which is preliminary data.</text>
</comment>
<protein>
    <submittedName>
        <fullName evidence="5">Glycosyl transferase</fullName>
    </submittedName>
</protein>
<dbReference type="GO" id="GO:0016740">
    <property type="term" value="F:transferase activity"/>
    <property type="evidence" value="ECO:0007669"/>
    <property type="project" value="UniProtKB-KW"/>
</dbReference>
<dbReference type="Proteomes" id="UP001156670">
    <property type="component" value="Unassembled WGS sequence"/>
</dbReference>
<dbReference type="InterPro" id="IPR039528">
    <property type="entry name" value="DPM1-like"/>
</dbReference>
<dbReference type="InterPro" id="IPR029044">
    <property type="entry name" value="Nucleotide-diphossugar_trans"/>
</dbReference>
<gene>
    <name evidence="5" type="ORF">GCM10007901_15870</name>
</gene>
<organism evidence="5 6">
    <name type="scientific">Dyella acidisoli</name>
    <dbReference type="NCBI Taxonomy" id="1867834"/>
    <lineage>
        <taxon>Bacteria</taxon>
        <taxon>Pseudomonadati</taxon>
        <taxon>Pseudomonadota</taxon>
        <taxon>Gammaproteobacteria</taxon>
        <taxon>Lysobacterales</taxon>
        <taxon>Rhodanobacteraceae</taxon>
        <taxon>Dyella</taxon>
    </lineage>
</organism>